<reference evidence="1 2" key="1">
    <citation type="submission" date="2017-08" db="EMBL/GenBank/DDBJ databases">
        <title>WGS of Clinical strains of the CDC Group NO-1 linked to zoonotic infections in humans.</title>
        <authorList>
            <person name="Bernier A.-M."/>
            <person name="Bernard K."/>
        </authorList>
    </citation>
    <scope>NUCLEOTIDE SEQUENCE [LARGE SCALE GENOMIC DNA]</scope>
    <source>
        <strain evidence="1 2">NML120219</strain>
    </source>
</reference>
<gene>
    <name evidence="1" type="ORF">CK621_13105</name>
</gene>
<dbReference type="Proteomes" id="UP000218439">
    <property type="component" value="Unassembled WGS sequence"/>
</dbReference>
<sequence length="158" mass="17554">MSDLTFFPADIAEMSIQQLAALPPAQKAEIDKNLTEAIDWLKRARTKFDAALDAAYGEQARTALNESGRDFGTTHIRDGALHLKFELPKKVSWDQKQLSEIAERIVASGEKVEGYLDIKLSVPESRYTNWPPALQQQFAAARTVASGKPSFTLSFDPE</sequence>
<proteinExistence type="predicted"/>
<organism evidence="1 2">
    <name type="scientific">Vandammella animalimorsus</name>
    <dbReference type="NCBI Taxonomy" id="2029117"/>
    <lineage>
        <taxon>Bacteria</taxon>
        <taxon>Pseudomonadati</taxon>
        <taxon>Pseudomonadota</taxon>
        <taxon>Betaproteobacteria</taxon>
        <taxon>Burkholderiales</taxon>
        <taxon>Comamonadaceae</taxon>
        <taxon>Vandammella</taxon>
    </lineage>
</organism>
<accession>A0A2A2AUF3</accession>
<dbReference type="RefSeq" id="WP_095552753.1">
    <property type="nucleotide sequence ID" value="NZ_NSJE01000027.1"/>
</dbReference>
<protein>
    <submittedName>
        <fullName evidence="1">Uncharacterized protein</fullName>
    </submittedName>
</protein>
<evidence type="ECO:0000313" key="1">
    <source>
        <dbReference type="EMBL" id="PAT41324.1"/>
    </source>
</evidence>
<dbReference type="EMBL" id="NSJE01000027">
    <property type="protein sequence ID" value="PAT41324.1"/>
    <property type="molecule type" value="Genomic_DNA"/>
</dbReference>
<evidence type="ECO:0000313" key="2">
    <source>
        <dbReference type="Proteomes" id="UP000218439"/>
    </source>
</evidence>
<comment type="caution">
    <text evidence="1">The sequence shown here is derived from an EMBL/GenBank/DDBJ whole genome shotgun (WGS) entry which is preliminary data.</text>
</comment>
<name>A0A2A2AUF3_9BURK</name>
<dbReference type="AlphaFoldDB" id="A0A2A2AUF3"/>